<feature type="chain" id="PRO_5047168093" evidence="2">
    <location>
        <begin position="21"/>
        <end position="129"/>
    </location>
</feature>
<feature type="compositionally biased region" description="Acidic residues" evidence="1">
    <location>
        <begin position="94"/>
        <end position="103"/>
    </location>
</feature>
<organism evidence="3 4">
    <name type="scientific">Hibiscus sabdariffa</name>
    <name type="common">roselle</name>
    <dbReference type="NCBI Taxonomy" id="183260"/>
    <lineage>
        <taxon>Eukaryota</taxon>
        <taxon>Viridiplantae</taxon>
        <taxon>Streptophyta</taxon>
        <taxon>Embryophyta</taxon>
        <taxon>Tracheophyta</taxon>
        <taxon>Spermatophyta</taxon>
        <taxon>Magnoliopsida</taxon>
        <taxon>eudicotyledons</taxon>
        <taxon>Gunneridae</taxon>
        <taxon>Pentapetalae</taxon>
        <taxon>rosids</taxon>
        <taxon>malvids</taxon>
        <taxon>Malvales</taxon>
        <taxon>Malvaceae</taxon>
        <taxon>Malvoideae</taxon>
        <taxon>Hibiscus</taxon>
    </lineage>
</organism>
<gene>
    <name evidence="3" type="ORF">V6N12_045120</name>
</gene>
<feature type="signal peptide" evidence="2">
    <location>
        <begin position="1"/>
        <end position="20"/>
    </location>
</feature>
<evidence type="ECO:0000313" key="4">
    <source>
        <dbReference type="Proteomes" id="UP001472677"/>
    </source>
</evidence>
<evidence type="ECO:0000256" key="1">
    <source>
        <dbReference type="SAM" id="MobiDB-lite"/>
    </source>
</evidence>
<sequence length="129" mass="12347">MARQVTVVALIFTAVVGAFAAESKAPASSPSTGSPSTAPISSPSTSPSSSHVGSPSTTPISSPSSPPSSSPVGSPSHAPAFEVGIEVPNPGGGEEADTVEENADYGGADAPTPGPEAAEGPEPPADVVA</sequence>
<feature type="compositionally biased region" description="Low complexity" evidence="1">
    <location>
        <begin position="106"/>
        <end position="129"/>
    </location>
</feature>
<keyword evidence="2" id="KW-0732">Signal</keyword>
<keyword evidence="4" id="KW-1185">Reference proteome</keyword>
<feature type="compositionally biased region" description="Low complexity" evidence="1">
    <location>
        <begin position="22"/>
        <end position="63"/>
    </location>
</feature>
<evidence type="ECO:0000313" key="3">
    <source>
        <dbReference type="EMBL" id="KAK8593031.1"/>
    </source>
</evidence>
<name>A0ABR2G1W0_9ROSI</name>
<proteinExistence type="predicted"/>
<reference evidence="3 4" key="1">
    <citation type="journal article" date="2024" name="G3 (Bethesda)">
        <title>Genome assembly of Hibiscus sabdariffa L. provides insights into metabolisms of medicinal natural products.</title>
        <authorList>
            <person name="Kim T."/>
        </authorList>
    </citation>
    <scope>NUCLEOTIDE SEQUENCE [LARGE SCALE GENOMIC DNA]</scope>
    <source>
        <strain evidence="3">TK-2024</strain>
        <tissue evidence="3">Old leaves</tissue>
    </source>
</reference>
<dbReference type="EMBL" id="JBBPBM010000003">
    <property type="protein sequence ID" value="KAK8593031.1"/>
    <property type="molecule type" value="Genomic_DNA"/>
</dbReference>
<feature type="region of interest" description="Disordered" evidence="1">
    <location>
        <begin position="22"/>
        <end position="129"/>
    </location>
</feature>
<protein>
    <submittedName>
        <fullName evidence="3">Uncharacterized protein</fullName>
    </submittedName>
</protein>
<accession>A0ABR2G1W0</accession>
<comment type="caution">
    <text evidence="3">The sequence shown here is derived from an EMBL/GenBank/DDBJ whole genome shotgun (WGS) entry which is preliminary data.</text>
</comment>
<evidence type="ECO:0000256" key="2">
    <source>
        <dbReference type="SAM" id="SignalP"/>
    </source>
</evidence>
<dbReference type="Proteomes" id="UP001472677">
    <property type="component" value="Unassembled WGS sequence"/>
</dbReference>